<evidence type="ECO:0000313" key="8">
    <source>
        <dbReference type="Proteomes" id="UP000233100"/>
    </source>
</evidence>
<dbReference type="InterPro" id="IPR007940">
    <property type="entry name" value="SH3BP5"/>
</dbReference>
<keyword evidence="4" id="KW-0963">Cytoplasm</keyword>
<dbReference type="AlphaFoldDB" id="G7NVJ9"/>
<comment type="domain">
    <text evidence="4">The N-terminal half of the protein mediates interaction with RAB11A and functions as guanine nucleotide exchange factor. Four long alpha-helices (interrupted by a central kink) assemble into coiled coils, giving rise to a 'V' shape.</text>
</comment>
<feature type="compositionally biased region" description="Basic and acidic residues" evidence="6">
    <location>
        <begin position="18"/>
        <end position="28"/>
    </location>
</feature>
<evidence type="ECO:0000256" key="4">
    <source>
        <dbReference type="RuleBase" id="RU369054"/>
    </source>
</evidence>
<comment type="subunit">
    <text evidence="4">Interacts with GDP-bound and nucleotide-free forms of RAB11A.</text>
</comment>
<reference evidence="7 8" key="1">
    <citation type="submission" date="2013-03" db="EMBL/GenBank/DDBJ databases">
        <authorList>
            <person name="Warren W."/>
            <person name="Wilson R.K."/>
        </authorList>
    </citation>
    <scope>NUCLEOTIDE SEQUENCE</scope>
</reference>
<keyword evidence="2 4" id="KW-0344">Guanine-nucleotide releasing factor</keyword>
<reference evidence="7" key="2">
    <citation type="submission" date="2025-08" db="UniProtKB">
        <authorList>
            <consortium name="Ensembl"/>
        </authorList>
    </citation>
    <scope>IDENTIFICATION</scope>
</reference>
<dbReference type="eggNOG" id="KOG2008">
    <property type="taxonomic scope" value="Eukaryota"/>
</dbReference>
<evidence type="ECO:0000256" key="2">
    <source>
        <dbReference type="ARBA" id="ARBA00022658"/>
    </source>
</evidence>
<dbReference type="Ensembl" id="ENSMFAT00000012179.2">
    <property type="protein sequence ID" value="ENSMFAP00000037927.2"/>
    <property type="gene ID" value="ENSMFAG00000002737.2"/>
</dbReference>
<proteinExistence type="inferred from homology"/>
<organism evidence="7 8">
    <name type="scientific">Macaca fascicularis</name>
    <name type="common">Crab-eating macaque</name>
    <name type="synonym">Cynomolgus monkey</name>
    <dbReference type="NCBI Taxonomy" id="9541"/>
    <lineage>
        <taxon>Eukaryota</taxon>
        <taxon>Metazoa</taxon>
        <taxon>Chordata</taxon>
        <taxon>Craniata</taxon>
        <taxon>Vertebrata</taxon>
        <taxon>Euteleostomi</taxon>
        <taxon>Mammalia</taxon>
        <taxon>Eutheria</taxon>
        <taxon>Euarchontoglires</taxon>
        <taxon>Primates</taxon>
        <taxon>Haplorrhini</taxon>
        <taxon>Catarrhini</taxon>
        <taxon>Cercopithecidae</taxon>
        <taxon>Cercopithecinae</taxon>
        <taxon>Macaca</taxon>
    </lineage>
</organism>
<comment type="similarity">
    <text evidence="1 4">Belongs to the SH3BP5 family.</text>
</comment>
<evidence type="ECO:0000256" key="1">
    <source>
        <dbReference type="ARBA" id="ARBA00007796"/>
    </source>
</evidence>
<dbReference type="VEuPathDB" id="HostDB:ENSMFAG00000002737"/>
<accession>G7NVJ9</accession>
<dbReference type="GO" id="GO:0005737">
    <property type="term" value="C:cytoplasm"/>
    <property type="evidence" value="ECO:0007669"/>
    <property type="project" value="UniProtKB-SubCell"/>
</dbReference>
<feature type="coiled-coil region" evidence="5">
    <location>
        <begin position="60"/>
        <end position="94"/>
    </location>
</feature>
<evidence type="ECO:0000256" key="5">
    <source>
        <dbReference type="SAM" id="Coils"/>
    </source>
</evidence>
<dbReference type="GO" id="GO:0005085">
    <property type="term" value="F:guanyl-nucleotide exchange factor activity"/>
    <property type="evidence" value="ECO:0007669"/>
    <property type="project" value="UniProtKB-UniRule"/>
</dbReference>
<dbReference type="GO" id="GO:0004860">
    <property type="term" value="F:protein kinase inhibitor activity"/>
    <property type="evidence" value="ECO:0007669"/>
    <property type="project" value="TreeGrafter"/>
</dbReference>
<reference evidence="7" key="3">
    <citation type="submission" date="2025-09" db="UniProtKB">
        <authorList>
            <consortium name="Ensembl"/>
        </authorList>
    </citation>
    <scope>IDENTIFICATION</scope>
</reference>
<dbReference type="GO" id="GO:0017124">
    <property type="term" value="F:SH3 domain binding"/>
    <property type="evidence" value="ECO:0007669"/>
    <property type="project" value="UniProtKB-UniRule"/>
</dbReference>
<feature type="region of interest" description="Disordered" evidence="6">
    <location>
        <begin position="1"/>
        <end position="57"/>
    </location>
</feature>
<dbReference type="GO" id="GO:0035556">
    <property type="term" value="P:intracellular signal transduction"/>
    <property type="evidence" value="ECO:0007669"/>
    <property type="project" value="UniProtKB-UniRule"/>
</dbReference>
<dbReference type="Pfam" id="PF05276">
    <property type="entry name" value="SH3BP5"/>
    <property type="match status" value="1"/>
</dbReference>
<sequence length="448" mass="50123">MAELRQVPGGRETPQGELRPEVAEDEVPRSPVAEEPGGGGSSSSEAKLSPREEEELDPRIQEELEHLNQASEEINQVELQLDEARTTYRRILQESARKLNTQGSHLGSCIEKARPYYEARRLAKEAQQETQKAALRYERAVSMHNAAREMVFVAEQGVMADKNRLDPTWQEMLNHATCKVNEAEEERLRGEREHQRVTRLCQQAEARVQALQKTLRRAIGKSRPYFELKAQFSQILEEHKAKVTELEQQAALFALPVRKACPRRSACPCCWLITICRALTLCFPFLLPLFPSVWLFPSGNWVWKALGSSSEKMGAGPAYSGRRGRTGTPPVGFLAPPPFPRQLWRAPWICCCALHPRPVPARACVTCKTCCVPLEDATFPFSVPFHEPRRSAMCPKAELTEPAGSWCQGEKPNPTVNIGNITHSRLAPVGAVFPLGWVLNIAKVLVGP</sequence>
<name>G7NVJ9_MACFA</name>
<dbReference type="GeneTree" id="ENSGT00390000018500"/>
<dbReference type="Bgee" id="ENSMFAG00000002737">
    <property type="expression patterns" value="Expressed in skeletal muscle tissue and 13 other cell types or tissues"/>
</dbReference>
<dbReference type="PANTHER" id="PTHR19423:SF8">
    <property type="entry name" value="SH3 DOMAIN-BINDING PROTEIN 5-LIKE"/>
    <property type="match status" value="1"/>
</dbReference>
<evidence type="ECO:0000313" key="7">
    <source>
        <dbReference type="Ensembl" id="ENSMFAP00000037927.2"/>
    </source>
</evidence>
<comment type="subcellular location">
    <subcellularLocation>
        <location evidence="4">Cytoplasm</location>
    </subcellularLocation>
    <text evidence="4">Colocalizes with RAB11A on cytoplasmic vesicle membranes.</text>
</comment>
<protein>
    <recommendedName>
        <fullName evidence="4">SH3 domain-binding protein 5</fullName>
        <shortName evidence="4">SH3BP-5</shortName>
    </recommendedName>
</protein>
<feature type="coiled-coil region" evidence="5">
    <location>
        <begin position="173"/>
        <end position="249"/>
    </location>
</feature>
<dbReference type="PANTHER" id="PTHR19423">
    <property type="entry name" value="SH3 DOMAIN-BINDING PROTEIN 5"/>
    <property type="match status" value="1"/>
</dbReference>
<comment type="function">
    <text evidence="4">Functions as guanine nucleotide exchange factor (GEF) for RAB11A.</text>
</comment>
<keyword evidence="3 4" id="KW-0175">Coiled coil</keyword>
<dbReference type="Proteomes" id="UP000233100">
    <property type="component" value="Chromosome 1"/>
</dbReference>
<gene>
    <name evidence="7" type="primary">SH3BP5L</name>
</gene>
<keyword evidence="8" id="KW-1185">Reference proteome</keyword>
<evidence type="ECO:0000256" key="3">
    <source>
        <dbReference type="ARBA" id="ARBA00023054"/>
    </source>
</evidence>
<evidence type="ECO:0000256" key="6">
    <source>
        <dbReference type="SAM" id="MobiDB-lite"/>
    </source>
</evidence>
<dbReference type="STRING" id="9541.ENSMFAP00000037927"/>